<comment type="caution">
    <text evidence="16">The sequence shown here is derived from an EMBL/GenBank/DDBJ whole genome shotgun (WGS) entry which is preliminary data.</text>
</comment>
<reference evidence="16" key="1">
    <citation type="submission" date="2021-11" db="EMBL/GenBank/DDBJ databases">
        <title>Streptomyces corallinus and Kineosporia corallina sp. nov., two new coral-derived marine actinobacteria.</title>
        <authorList>
            <person name="Buangrab K."/>
            <person name="Sutthacheep M."/>
            <person name="Yeemin T."/>
            <person name="Harunari E."/>
            <person name="Igarashi Y."/>
            <person name="Sripreechasak P."/>
            <person name="Kanchanasin P."/>
            <person name="Tanasupawat S."/>
            <person name="Phongsopitanun W."/>
        </authorList>
    </citation>
    <scope>NUCLEOTIDE SEQUENCE</scope>
    <source>
        <strain evidence="16">JCM 31032</strain>
    </source>
</reference>
<dbReference type="Gene3D" id="3.50.50.60">
    <property type="entry name" value="FAD/NAD(P)-binding domain"/>
    <property type="match status" value="1"/>
</dbReference>
<name>A0A9X1N8A5_9ACTN</name>
<comment type="similarity">
    <text evidence="3">Belongs to the lysine N(6)-hydroxylase/L-ornithine N(5)-oxygenase family.</text>
</comment>
<dbReference type="Pfam" id="PF13434">
    <property type="entry name" value="Lys_Orn_oxgnase"/>
    <property type="match status" value="1"/>
</dbReference>
<keyword evidence="9" id="KW-0560">Oxidoreductase</keyword>
<keyword evidence="17" id="KW-1185">Reference proteome</keyword>
<evidence type="ECO:0000256" key="10">
    <source>
        <dbReference type="ARBA" id="ARBA00023033"/>
    </source>
</evidence>
<sequence>MSLLSFDGSSMGTPDELSHPVHDLIGVGFGPSNLALAIAAVEHNDGAGDGDRVAVRFFERQQSFGWHRGMLLEDATMQVSFLKDLVTMRNPTSGFSFLAYLHENGRLVDFINHKTLFPLRLEFHGYLEWAAARVADLVDWGHEVVSIEPVISQDEVVAVDVTARELTADGNGREVTYRARNVVIGTGLQPRFPEGISGSAHVWHNHQLLHRVEEIDVDAARRFVVVGAGQSAAEVTAFLHERFTAAEVVSVFSRYGYSPSDDTPFANRIFDPEAVDDFYDAPAEVKQMLTGYHSNTNYSVVDGDLIEELYRRQYQEKVTGHERLTMMNVSRVEAVREQADQVSVTVRSLATGRSVDMDADLAVFATGYDHVDPRPLLGDLAPDCRLDAEGRLKVQRDYRVETSPGIRAGIYLQGGTEHTHGLSSALLSTIAVRSGEILTSVVGARAQAARSRGAKAPAAALRAFLR</sequence>
<evidence type="ECO:0000256" key="3">
    <source>
        <dbReference type="ARBA" id="ARBA00007588"/>
    </source>
</evidence>
<proteinExistence type="inferred from homology"/>
<evidence type="ECO:0000256" key="1">
    <source>
        <dbReference type="ARBA" id="ARBA00001974"/>
    </source>
</evidence>
<gene>
    <name evidence="16" type="ORF">LR394_04890</name>
</gene>
<organism evidence="16 17">
    <name type="scientific">Kineosporia babensis</name>
    <dbReference type="NCBI Taxonomy" id="499548"/>
    <lineage>
        <taxon>Bacteria</taxon>
        <taxon>Bacillati</taxon>
        <taxon>Actinomycetota</taxon>
        <taxon>Actinomycetes</taxon>
        <taxon>Kineosporiales</taxon>
        <taxon>Kineosporiaceae</taxon>
        <taxon>Kineosporia</taxon>
    </lineage>
</organism>
<evidence type="ECO:0000256" key="12">
    <source>
        <dbReference type="ARBA" id="ARBA00031158"/>
    </source>
</evidence>
<dbReference type="PANTHER" id="PTHR42802:SF1">
    <property type="entry name" value="L-ORNITHINE N(5)-MONOOXYGENASE"/>
    <property type="match status" value="1"/>
</dbReference>
<dbReference type="PRINTS" id="PR00411">
    <property type="entry name" value="PNDRDTASEI"/>
</dbReference>
<evidence type="ECO:0000256" key="7">
    <source>
        <dbReference type="ARBA" id="ARBA00022827"/>
    </source>
</evidence>
<dbReference type="InterPro" id="IPR036188">
    <property type="entry name" value="FAD/NAD-bd_sf"/>
</dbReference>
<evidence type="ECO:0000256" key="13">
    <source>
        <dbReference type="ARBA" id="ARBA00032493"/>
    </source>
</evidence>
<keyword evidence="7" id="KW-0274">FAD</keyword>
<evidence type="ECO:0000256" key="11">
    <source>
        <dbReference type="ARBA" id="ARBA00029939"/>
    </source>
</evidence>
<dbReference type="AlphaFoldDB" id="A0A9X1N8A5"/>
<evidence type="ECO:0000256" key="15">
    <source>
        <dbReference type="ARBA" id="ARBA00048407"/>
    </source>
</evidence>
<evidence type="ECO:0000256" key="8">
    <source>
        <dbReference type="ARBA" id="ARBA00022857"/>
    </source>
</evidence>
<dbReference type="PANTHER" id="PTHR42802">
    <property type="entry name" value="MONOOXYGENASE"/>
    <property type="match status" value="1"/>
</dbReference>
<dbReference type="Proteomes" id="UP001138997">
    <property type="component" value="Unassembled WGS sequence"/>
</dbReference>
<evidence type="ECO:0000313" key="16">
    <source>
        <dbReference type="EMBL" id="MCD5310222.1"/>
    </source>
</evidence>
<dbReference type="PRINTS" id="PR00368">
    <property type="entry name" value="FADPNR"/>
</dbReference>
<keyword evidence="6" id="KW-0285">Flavoprotein</keyword>
<evidence type="ECO:0000256" key="14">
    <source>
        <dbReference type="ARBA" id="ARBA00032738"/>
    </source>
</evidence>
<dbReference type="GO" id="GO:0047091">
    <property type="term" value="F:L-lysine 6-monooxygenase (NADPH) activity"/>
    <property type="evidence" value="ECO:0007669"/>
    <property type="project" value="UniProtKB-EC"/>
</dbReference>
<evidence type="ECO:0000256" key="4">
    <source>
        <dbReference type="ARBA" id="ARBA00013076"/>
    </source>
</evidence>
<dbReference type="EMBL" id="JAJOMB010000002">
    <property type="protein sequence ID" value="MCD5310222.1"/>
    <property type="molecule type" value="Genomic_DNA"/>
</dbReference>
<comment type="cofactor">
    <cofactor evidence="1">
        <name>FAD</name>
        <dbReference type="ChEBI" id="CHEBI:57692"/>
    </cofactor>
</comment>
<evidence type="ECO:0000256" key="9">
    <source>
        <dbReference type="ARBA" id="ARBA00023002"/>
    </source>
</evidence>
<evidence type="ECO:0000256" key="5">
    <source>
        <dbReference type="ARBA" id="ARBA00016406"/>
    </source>
</evidence>
<evidence type="ECO:0000313" key="17">
    <source>
        <dbReference type="Proteomes" id="UP001138997"/>
    </source>
</evidence>
<comment type="catalytic activity">
    <reaction evidence="15">
        <text>L-lysine + NADPH + O2 = N(6)-hydroxy-L-lysine + NADP(+) + H2O</text>
        <dbReference type="Rhea" id="RHEA:23228"/>
        <dbReference type="ChEBI" id="CHEBI:15377"/>
        <dbReference type="ChEBI" id="CHEBI:15379"/>
        <dbReference type="ChEBI" id="CHEBI:32551"/>
        <dbReference type="ChEBI" id="CHEBI:57783"/>
        <dbReference type="ChEBI" id="CHEBI:57820"/>
        <dbReference type="ChEBI" id="CHEBI:58349"/>
        <dbReference type="EC" id="1.14.13.59"/>
    </reaction>
</comment>
<comment type="pathway">
    <text evidence="2">Siderophore biosynthesis.</text>
</comment>
<evidence type="ECO:0000256" key="6">
    <source>
        <dbReference type="ARBA" id="ARBA00022630"/>
    </source>
</evidence>
<dbReference type="InterPro" id="IPR025700">
    <property type="entry name" value="Lys/Orn_oxygenase"/>
</dbReference>
<dbReference type="SUPFAM" id="SSF51905">
    <property type="entry name" value="FAD/NAD(P)-binding domain"/>
    <property type="match status" value="2"/>
</dbReference>
<keyword evidence="10" id="KW-0503">Monooxygenase</keyword>
<keyword evidence="8" id="KW-0521">NADP</keyword>
<dbReference type="EC" id="1.14.13.59" evidence="4"/>
<accession>A0A9X1N8A5</accession>
<protein>
    <recommendedName>
        <fullName evidence="5">L-lysine N6-monooxygenase MbtG</fullName>
        <ecNumber evidence="4">1.14.13.59</ecNumber>
    </recommendedName>
    <alternativeName>
        <fullName evidence="14">Lysine 6-N-hydroxylase</fullName>
    </alternativeName>
    <alternativeName>
        <fullName evidence="13">Lysine N6-hydroxylase</fullName>
    </alternativeName>
    <alternativeName>
        <fullName evidence="11">Lysine-N-oxygenase</fullName>
    </alternativeName>
    <alternativeName>
        <fullName evidence="12">Mycobactin synthase protein G</fullName>
    </alternativeName>
</protein>
<evidence type="ECO:0000256" key="2">
    <source>
        <dbReference type="ARBA" id="ARBA00004924"/>
    </source>
</evidence>